<keyword evidence="3" id="KW-1133">Transmembrane helix</keyword>
<dbReference type="InterPro" id="IPR029058">
    <property type="entry name" value="AB_hydrolase_fold"/>
</dbReference>
<dbReference type="Proteomes" id="UP000308133">
    <property type="component" value="Unassembled WGS sequence"/>
</dbReference>
<keyword evidence="3" id="KW-0812">Transmembrane</keyword>
<dbReference type="InterPro" id="IPR051601">
    <property type="entry name" value="Serine_prot/Carboxylest_S33"/>
</dbReference>
<dbReference type="PANTHER" id="PTHR43248">
    <property type="entry name" value="2-SUCCINYL-6-HYDROXY-2,4-CYCLOHEXADIENE-1-CARBOXYLATE SYNTHASE"/>
    <property type="match status" value="1"/>
</dbReference>
<comment type="similarity">
    <text evidence="1">Belongs to the peptidase S33 family.</text>
</comment>
<evidence type="ECO:0000256" key="3">
    <source>
        <dbReference type="SAM" id="Phobius"/>
    </source>
</evidence>
<proteinExistence type="inferred from homology"/>
<comment type="caution">
    <text evidence="5">The sequence shown here is derived from an EMBL/GenBank/DDBJ whole genome shotgun (WGS) entry which is preliminary data.</text>
</comment>
<evidence type="ECO:0000256" key="1">
    <source>
        <dbReference type="ARBA" id="ARBA00010088"/>
    </source>
</evidence>
<dbReference type="EMBL" id="PTQR01000128">
    <property type="protein sequence ID" value="TKX18667.1"/>
    <property type="molecule type" value="Genomic_DNA"/>
</dbReference>
<dbReference type="Pfam" id="PF08386">
    <property type="entry name" value="Abhydrolase_4"/>
    <property type="match status" value="1"/>
</dbReference>
<reference evidence="5 6" key="1">
    <citation type="submission" date="2018-02" db="EMBL/GenBank/DDBJ databases">
        <title>Draft genome sequences of Elsinoe sp., causing black scab on jojoba.</title>
        <authorList>
            <person name="Stodart B."/>
            <person name="Jeffress S."/>
            <person name="Ash G."/>
            <person name="Arun Chinnappa K."/>
        </authorList>
    </citation>
    <scope>NUCLEOTIDE SEQUENCE [LARGE SCALE GENOMIC DNA]</scope>
    <source>
        <strain evidence="5 6">Hillstone_2</strain>
    </source>
</reference>
<accession>A0A4U7AUH9</accession>
<evidence type="ECO:0000313" key="6">
    <source>
        <dbReference type="Proteomes" id="UP000308133"/>
    </source>
</evidence>
<dbReference type="InterPro" id="IPR013595">
    <property type="entry name" value="Pept_S33_TAP-like_C"/>
</dbReference>
<feature type="domain" description="Peptidase S33 tripeptidyl aminopeptidase-like C-terminal" evidence="4">
    <location>
        <begin position="523"/>
        <end position="624"/>
    </location>
</feature>
<evidence type="ECO:0000256" key="2">
    <source>
        <dbReference type="ARBA" id="ARBA00022801"/>
    </source>
</evidence>
<keyword evidence="2" id="KW-0378">Hydrolase</keyword>
<feature type="transmembrane region" description="Helical" evidence="3">
    <location>
        <begin position="21"/>
        <end position="43"/>
    </location>
</feature>
<dbReference type="GO" id="GO:0016787">
    <property type="term" value="F:hydrolase activity"/>
    <property type="evidence" value="ECO:0007669"/>
    <property type="project" value="UniProtKB-KW"/>
</dbReference>
<evidence type="ECO:0000313" key="5">
    <source>
        <dbReference type="EMBL" id="TKX18667.1"/>
    </source>
</evidence>
<keyword evidence="3" id="KW-0472">Membrane</keyword>
<sequence length="635" mass="68915">MGAPQLLPRWPQSREEGHNRSTLRSLIVIAVATLLIASLSSLLPSPNISALLQKVNDNDPMHKLHPDDLPWANINPSSELTYHPCFEGLQCARLKVPLDWNNTDPNYGTVAIALLKVPAKVPVTDPRYGGPLFVNPGGPGASGTHQALTEGRRMQSIIDASTDAPLSTGKYHDIIGFDPRSVKHTTPRLLCFSNAHARRDWVLQSQAEGTVGTSSTATMQKRARWSSLAETCAERTKHDPRARIAWHMNATPVARDLLELVDQHAAVHARATASYLSRPLVRITFLLRPASRRTVILPQKDKRPPLLNFWAQSYGTYIATTFASLFPERAGHLVLDSVKLPSEAPAGQRNASIIHADAIVARFFDLCHRAGPDVCPLYDGAGPRKMQGDFDRLLADVNGTPIAVPATGSLAPDVVTWSDVMGLVRSSLYDPITAFPSLARVLAEVRAGNGTSVARRKQGGSRELVLPRECAEDGPFSPSCMVSGGWEDEVNPAVSCSDALDLGRGTVEGFEDYLRGLEGQSRYIARHWGELNLKCAGWAVGGRWRFVGPFTGKTKTPMLVVNNKLDPVTPVENAFAVAAAYPGAAVLQQDGIGHITVDTKSACTAQVIRAYFQDDKLPEHGFVCPVDELPFGIEG</sequence>
<organism evidence="5 6">
    <name type="scientific">Elsinoe australis</name>
    <dbReference type="NCBI Taxonomy" id="40998"/>
    <lineage>
        <taxon>Eukaryota</taxon>
        <taxon>Fungi</taxon>
        <taxon>Dikarya</taxon>
        <taxon>Ascomycota</taxon>
        <taxon>Pezizomycotina</taxon>
        <taxon>Dothideomycetes</taxon>
        <taxon>Dothideomycetidae</taxon>
        <taxon>Myriangiales</taxon>
        <taxon>Elsinoaceae</taxon>
        <taxon>Elsinoe</taxon>
    </lineage>
</organism>
<dbReference type="AlphaFoldDB" id="A0A4U7AUH9"/>
<dbReference type="Gene3D" id="3.40.50.1820">
    <property type="entry name" value="alpha/beta hydrolase"/>
    <property type="match status" value="2"/>
</dbReference>
<name>A0A4U7AUH9_9PEZI</name>
<gene>
    <name evidence="5" type="ORF">C1H76_9457</name>
</gene>
<dbReference type="PANTHER" id="PTHR43248:SF25">
    <property type="entry name" value="AB HYDROLASE-1 DOMAIN-CONTAINING PROTEIN-RELATED"/>
    <property type="match status" value="1"/>
</dbReference>
<dbReference type="SUPFAM" id="SSF53474">
    <property type="entry name" value="alpha/beta-Hydrolases"/>
    <property type="match status" value="1"/>
</dbReference>
<protein>
    <recommendedName>
        <fullName evidence="4">Peptidase S33 tripeptidyl aminopeptidase-like C-terminal domain-containing protein</fullName>
    </recommendedName>
</protein>
<evidence type="ECO:0000259" key="4">
    <source>
        <dbReference type="Pfam" id="PF08386"/>
    </source>
</evidence>